<proteinExistence type="inferred from homology"/>
<dbReference type="Pfam" id="PF03466">
    <property type="entry name" value="LysR_substrate"/>
    <property type="match status" value="1"/>
</dbReference>
<evidence type="ECO:0000256" key="4">
    <source>
        <dbReference type="ARBA" id="ARBA00023163"/>
    </source>
</evidence>
<keyword evidence="3" id="KW-0238">DNA-binding</keyword>
<dbReference type="InterPro" id="IPR058163">
    <property type="entry name" value="LysR-type_TF_proteobact-type"/>
</dbReference>
<reference evidence="6" key="1">
    <citation type="submission" date="2022-09" db="EMBL/GenBank/DDBJ databases">
        <title>Bacterial diversity in gut of crayfish and pufferfish.</title>
        <authorList>
            <person name="Huang Y."/>
        </authorList>
    </citation>
    <scope>NUCLEOTIDE SEQUENCE</scope>
    <source>
        <strain evidence="6">PR12</strain>
    </source>
</reference>
<dbReference type="Proteomes" id="UP001058290">
    <property type="component" value="Chromosome"/>
</dbReference>
<keyword evidence="7" id="KW-1185">Reference proteome</keyword>
<evidence type="ECO:0000259" key="5">
    <source>
        <dbReference type="PROSITE" id="PS50931"/>
    </source>
</evidence>
<keyword evidence="2" id="KW-0805">Transcription regulation</keyword>
<organism evidence="6 7">
    <name type="scientific">Comamonas squillarum</name>
    <dbReference type="NCBI Taxonomy" id="2977320"/>
    <lineage>
        <taxon>Bacteria</taxon>
        <taxon>Pseudomonadati</taxon>
        <taxon>Pseudomonadota</taxon>
        <taxon>Betaproteobacteria</taxon>
        <taxon>Burkholderiales</taxon>
        <taxon>Comamonadaceae</taxon>
        <taxon>Comamonas</taxon>
    </lineage>
</organism>
<dbReference type="Gene3D" id="1.10.10.10">
    <property type="entry name" value="Winged helix-like DNA-binding domain superfamily/Winged helix DNA-binding domain"/>
    <property type="match status" value="1"/>
</dbReference>
<dbReference type="SUPFAM" id="SSF46785">
    <property type="entry name" value="Winged helix' DNA-binding domain"/>
    <property type="match status" value="1"/>
</dbReference>
<dbReference type="PANTHER" id="PTHR30537:SF30">
    <property type="entry name" value="TRANSCRIPTIONAL REGULATOR-RELATED"/>
    <property type="match status" value="1"/>
</dbReference>
<accession>A0ABY5ZXV2</accession>
<dbReference type="InterPro" id="IPR000847">
    <property type="entry name" value="LysR_HTH_N"/>
</dbReference>
<evidence type="ECO:0000313" key="7">
    <source>
        <dbReference type="Proteomes" id="UP001058290"/>
    </source>
</evidence>
<sequence length="312" mass="33934">MEDLKRMAIFATVVEQGSMTAAARILGMSASAVSQQVRQLEAQAGLPLMHRTTRRLSLTDAGQRFYAQCAVMLQAARQARAELDAERDEPVGELRIAAVLGLAAPLGRALAPLLHAHPQLRLQLLLDDSHSDLVAERVDIAIRLGELPDSHWVARTLGTLPWWICAAPALAQGRPWPSNPQALQAWPWMARNIGTTNNNSTSASTSASASASMQLQHRHSGELVVLHTTPRIISNQQYALQQLCREGLGLARLFSLEVADQVHSGQLLRLLPDWDCGSLRISALTPERQALPARVRLALAALQAHFAPLALS</sequence>
<feature type="domain" description="HTH lysR-type" evidence="5">
    <location>
        <begin position="1"/>
        <end position="59"/>
    </location>
</feature>
<dbReference type="InterPro" id="IPR036388">
    <property type="entry name" value="WH-like_DNA-bd_sf"/>
</dbReference>
<dbReference type="EMBL" id="CP104377">
    <property type="protein sequence ID" value="UXC18499.1"/>
    <property type="molecule type" value="Genomic_DNA"/>
</dbReference>
<gene>
    <name evidence="6" type="ORF">N4T19_22925</name>
</gene>
<evidence type="ECO:0000256" key="1">
    <source>
        <dbReference type="ARBA" id="ARBA00009437"/>
    </source>
</evidence>
<dbReference type="Gene3D" id="3.40.190.290">
    <property type="match status" value="1"/>
</dbReference>
<protein>
    <submittedName>
        <fullName evidence="6">LysR substrate-binding domain-containing protein</fullName>
    </submittedName>
</protein>
<comment type="similarity">
    <text evidence="1">Belongs to the LysR transcriptional regulatory family.</text>
</comment>
<dbReference type="PROSITE" id="PS50931">
    <property type="entry name" value="HTH_LYSR"/>
    <property type="match status" value="1"/>
</dbReference>
<evidence type="ECO:0000256" key="3">
    <source>
        <dbReference type="ARBA" id="ARBA00023125"/>
    </source>
</evidence>
<evidence type="ECO:0000313" key="6">
    <source>
        <dbReference type="EMBL" id="UXC18499.1"/>
    </source>
</evidence>
<dbReference type="Pfam" id="PF00126">
    <property type="entry name" value="HTH_1"/>
    <property type="match status" value="1"/>
</dbReference>
<dbReference type="SUPFAM" id="SSF53850">
    <property type="entry name" value="Periplasmic binding protein-like II"/>
    <property type="match status" value="1"/>
</dbReference>
<name>A0ABY5ZXV2_9BURK</name>
<dbReference type="PANTHER" id="PTHR30537">
    <property type="entry name" value="HTH-TYPE TRANSCRIPTIONAL REGULATOR"/>
    <property type="match status" value="1"/>
</dbReference>
<dbReference type="CDD" id="cd08422">
    <property type="entry name" value="PBP2_CrgA_like"/>
    <property type="match status" value="1"/>
</dbReference>
<dbReference type="InterPro" id="IPR005119">
    <property type="entry name" value="LysR_subst-bd"/>
</dbReference>
<evidence type="ECO:0000256" key="2">
    <source>
        <dbReference type="ARBA" id="ARBA00023015"/>
    </source>
</evidence>
<keyword evidence="4" id="KW-0804">Transcription</keyword>
<dbReference type="InterPro" id="IPR036390">
    <property type="entry name" value="WH_DNA-bd_sf"/>
</dbReference>